<evidence type="ECO:0000256" key="1">
    <source>
        <dbReference type="ARBA" id="ARBA00001933"/>
    </source>
</evidence>
<keyword evidence="2 4" id="KW-0663">Pyridoxal phosphate</keyword>
<dbReference type="FunFam" id="3.20.20.10:FF:000002">
    <property type="entry name" value="Alanine racemase"/>
    <property type="match status" value="1"/>
</dbReference>
<dbReference type="PANTHER" id="PTHR30511">
    <property type="entry name" value="ALANINE RACEMASE"/>
    <property type="match status" value="1"/>
</dbReference>
<dbReference type="GO" id="GO:0005829">
    <property type="term" value="C:cytosol"/>
    <property type="evidence" value="ECO:0007669"/>
    <property type="project" value="TreeGrafter"/>
</dbReference>
<dbReference type="InterPro" id="IPR000821">
    <property type="entry name" value="Ala_racemase"/>
</dbReference>
<evidence type="ECO:0000313" key="8">
    <source>
        <dbReference type="EMBL" id="HIU14230.1"/>
    </source>
</evidence>
<dbReference type="Gene3D" id="2.40.37.10">
    <property type="entry name" value="Lyase, Ornithine Decarboxylase, Chain A, domain 1"/>
    <property type="match status" value="1"/>
</dbReference>
<dbReference type="PROSITE" id="PS00395">
    <property type="entry name" value="ALANINE_RACEMASE"/>
    <property type="match status" value="1"/>
</dbReference>
<dbReference type="EMBL" id="DVMJ01000078">
    <property type="protein sequence ID" value="HIU14230.1"/>
    <property type="molecule type" value="Genomic_DNA"/>
</dbReference>
<dbReference type="Pfam" id="PF00842">
    <property type="entry name" value="Ala_racemase_C"/>
    <property type="match status" value="1"/>
</dbReference>
<dbReference type="InterPro" id="IPR020622">
    <property type="entry name" value="Ala_racemase_pyridoxalP-BS"/>
</dbReference>
<dbReference type="InterPro" id="IPR011079">
    <property type="entry name" value="Ala_racemase_C"/>
</dbReference>
<organism evidence="8 9">
    <name type="scientific">Candidatus Fimiplasma intestinipullorum</name>
    <dbReference type="NCBI Taxonomy" id="2840825"/>
    <lineage>
        <taxon>Bacteria</taxon>
        <taxon>Bacillati</taxon>
        <taxon>Bacillota</taxon>
        <taxon>Clostridia</taxon>
        <taxon>Eubacteriales</taxon>
        <taxon>Candidatus Fimiplasma</taxon>
    </lineage>
</organism>
<evidence type="ECO:0000259" key="7">
    <source>
        <dbReference type="SMART" id="SM01005"/>
    </source>
</evidence>
<dbReference type="InterPro" id="IPR029066">
    <property type="entry name" value="PLP-binding_barrel"/>
</dbReference>
<sequence>MENYRDTYANVDLDALRRNIAYIHQIAKKPIMAIVKANAYGHGAVEIAKAASSMDEIQMFGVATLGEGIELRNHGITKEILVIGSSRPEDMMIASQRNISISVYSMDDLEKVLSAHFEKPLKVHIKIDTGMNRIGFKGKADFEEALARLQAHPLIQVEGAFTHYGAAEEENDTYQHQFETFQSIVAGHQFKYLHAANTAGALYHHEDLTNLVRVGIALYGIEPNGSDDTPLEQVMSLYTRVVMTKKICAGEHVGYGFTYQAKQDEYLATVPIGYADGIIRKNQNREVYINGRYYQIVGRICMDQMMIRVDENVQVGNLVEIFGPHISLNRMARELETIPYEIICLLSLRVARHYIQNGICE</sequence>
<gene>
    <name evidence="8" type="primary">alr</name>
    <name evidence="8" type="ORF">IAD15_09200</name>
</gene>
<dbReference type="NCBIfam" id="TIGR00492">
    <property type="entry name" value="alr"/>
    <property type="match status" value="1"/>
</dbReference>
<dbReference type="GO" id="GO:0008784">
    <property type="term" value="F:alanine racemase activity"/>
    <property type="evidence" value="ECO:0007669"/>
    <property type="project" value="UniProtKB-UniRule"/>
</dbReference>
<comment type="pathway">
    <text evidence="4">Amino-acid biosynthesis; D-alanine biosynthesis; D-alanine from L-alanine: step 1/1.</text>
</comment>
<feature type="active site" description="Proton acceptor; specific for L-alanine" evidence="4">
    <location>
        <position position="255"/>
    </location>
</feature>
<evidence type="ECO:0000313" key="9">
    <source>
        <dbReference type="Proteomes" id="UP000824175"/>
    </source>
</evidence>
<evidence type="ECO:0000256" key="6">
    <source>
        <dbReference type="PIRSR" id="PIRSR600821-52"/>
    </source>
</evidence>
<comment type="caution">
    <text evidence="8">The sequence shown here is derived from an EMBL/GenBank/DDBJ whole genome shotgun (WGS) entry which is preliminary data.</text>
</comment>
<accession>A0A9D1L0Y3</accession>
<dbReference type="SUPFAM" id="SSF50621">
    <property type="entry name" value="Alanine racemase C-terminal domain-like"/>
    <property type="match status" value="1"/>
</dbReference>
<feature type="binding site" evidence="4 6">
    <location>
        <position position="302"/>
    </location>
    <ligand>
        <name>substrate</name>
    </ligand>
</feature>
<evidence type="ECO:0000256" key="3">
    <source>
        <dbReference type="ARBA" id="ARBA00023235"/>
    </source>
</evidence>
<dbReference type="SUPFAM" id="SSF51419">
    <property type="entry name" value="PLP-binding barrel"/>
    <property type="match status" value="1"/>
</dbReference>
<dbReference type="AlphaFoldDB" id="A0A9D1L0Y3"/>
<dbReference type="Gene3D" id="3.20.20.10">
    <property type="entry name" value="Alanine racemase"/>
    <property type="match status" value="1"/>
</dbReference>
<comment type="similarity">
    <text evidence="4">Belongs to the alanine racemase family.</text>
</comment>
<dbReference type="PRINTS" id="PR00992">
    <property type="entry name" value="ALARACEMASE"/>
</dbReference>
<keyword evidence="3 4" id="KW-0413">Isomerase</keyword>
<dbReference type="InterPro" id="IPR009006">
    <property type="entry name" value="Ala_racemase/Decarboxylase_C"/>
</dbReference>
<feature type="binding site" evidence="4 6">
    <location>
        <position position="133"/>
    </location>
    <ligand>
        <name>substrate</name>
    </ligand>
</feature>
<dbReference type="HAMAP" id="MF_01201">
    <property type="entry name" value="Ala_racemase"/>
    <property type="match status" value="1"/>
</dbReference>
<dbReference type="Proteomes" id="UP000824175">
    <property type="component" value="Unassembled WGS sequence"/>
</dbReference>
<comment type="catalytic activity">
    <reaction evidence="4">
        <text>L-alanine = D-alanine</text>
        <dbReference type="Rhea" id="RHEA:20249"/>
        <dbReference type="ChEBI" id="CHEBI:57416"/>
        <dbReference type="ChEBI" id="CHEBI:57972"/>
        <dbReference type="EC" id="5.1.1.1"/>
    </reaction>
</comment>
<dbReference type="GO" id="GO:0030170">
    <property type="term" value="F:pyridoxal phosphate binding"/>
    <property type="evidence" value="ECO:0007669"/>
    <property type="project" value="UniProtKB-UniRule"/>
</dbReference>
<protein>
    <recommendedName>
        <fullName evidence="4">Alanine racemase</fullName>
        <ecNumber evidence="4">5.1.1.1</ecNumber>
    </recommendedName>
</protein>
<evidence type="ECO:0000256" key="2">
    <source>
        <dbReference type="ARBA" id="ARBA00022898"/>
    </source>
</evidence>
<evidence type="ECO:0000256" key="5">
    <source>
        <dbReference type="PIRSR" id="PIRSR600821-50"/>
    </source>
</evidence>
<dbReference type="GO" id="GO:0030632">
    <property type="term" value="P:D-alanine biosynthetic process"/>
    <property type="evidence" value="ECO:0007669"/>
    <property type="project" value="UniProtKB-UniRule"/>
</dbReference>
<dbReference type="Pfam" id="PF01168">
    <property type="entry name" value="Ala_racemase_N"/>
    <property type="match status" value="1"/>
</dbReference>
<reference evidence="8" key="1">
    <citation type="submission" date="2020-10" db="EMBL/GenBank/DDBJ databases">
        <authorList>
            <person name="Gilroy R."/>
        </authorList>
    </citation>
    <scope>NUCLEOTIDE SEQUENCE</scope>
    <source>
        <strain evidence="8">CHK195-11698</strain>
    </source>
</reference>
<feature type="modified residue" description="N6-(pyridoxal phosphate)lysine" evidence="4 5">
    <location>
        <position position="36"/>
    </location>
</feature>
<dbReference type="SMART" id="SM01005">
    <property type="entry name" value="Ala_racemase_C"/>
    <property type="match status" value="1"/>
</dbReference>
<dbReference type="CDD" id="cd00430">
    <property type="entry name" value="PLPDE_III_AR"/>
    <property type="match status" value="1"/>
</dbReference>
<dbReference type="PANTHER" id="PTHR30511:SF0">
    <property type="entry name" value="ALANINE RACEMASE, CATABOLIC-RELATED"/>
    <property type="match status" value="1"/>
</dbReference>
<comment type="cofactor">
    <cofactor evidence="1 4 5">
        <name>pyridoxal 5'-phosphate</name>
        <dbReference type="ChEBI" id="CHEBI:597326"/>
    </cofactor>
</comment>
<comment type="function">
    <text evidence="4">Catalyzes the interconversion of L-alanine and D-alanine. May also act on other amino acids.</text>
</comment>
<feature type="active site" description="Proton acceptor; specific for D-alanine" evidence="4">
    <location>
        <position position="36"/>
    </location>
</feature>
<reference evidence="8" key="2">
    <citation type="journal article" date="2021" name="PeerJ">
        <title>Extensive microbial diversity within the chicken gut microbiome revealed by metagenomics and culture.</title>
        <authorList>
            <person name="Gilroy R."/>
            <person name="Ravi A."/>
            <person name="Getino M."/>
            <person name="Pursley I."/>
            <person name="Horton D.L."/>
            <person name="Alikhan N.F."/>
            <person name="Baker D."/>
            <person name="Gharbi K."/>
            <person name="Hall N."/>
            <person name="Watson M."/>
            <person name="Adriaenssens E.M."/>
            <person name="Foster-Nyarko E."/>
            <person name="Jarju S."/>
            <person name="Secka A."/>
            <person name="Antonio M."/>
            <person name="Oren A."/>
            <person name="Chaudhuri R.R."/>
            <person name="La Ragione R."/>
            <person name="Hildebrand F."/>
            <person name="Pallen M.J."/>
        </authorList>
    </citation>
    <scope>NUCLEOTIDE SEQUENCE</scope>
    <source>
        <strain evidence="8">CHK195-11698</strain>
    </source>
</reference>
<dbReference type="EC" id="5.1.1.1" evidence="4"/>
<name>A0A9D1L0Y3_9FIRM</name>
<proteinExistence type="inferred from homology"/>
<evidence type="ECO:0000256" key="4">
    <source>
        <dbReference type="HAMAP-Rule" id="MF_01201"/>
    </source>
</evidence>
<dbReference type="GO" id="GO:0009252">
    <property type="term" value="P:peptidoglycan biosynthetic process"/>
    <property type="evidence" value="ECO:0007669"/>
    <property type="project" value="TreeGrafter"/>
</dbReference>
<feature type="domain" description="Alanine racemase C-terminal" evidence="7">
    <location>
        <begin position="234"/>
        <end position="355"/>
    </location>
</feature>
<dbReference type="InterPro" id="IPR001608">
    <property type="entry name" value="Ala_racemase_N"/>
</dbReference>